<evidence type="ECO:0000259" key="5">
    <source>
        <dbReference type="PROSITE" id="PS50893"/>
    </source>
</evidence>
<organism evidence="6 7">
    <name type="scientific">Conexibacter stalactiti</name>
    <dbReference type="NCBI Taxonomy" id="1940611"/>
    <lineage>
        <taxon>Bacteria</taxon>
        <taxon>Bacillati</taxon>
        <taxon>Actinomycetota</taxon>
        <taxon>Thermoleophilia</taxon>
        <taxon>Solirubrobacterales</taxon>
        <taxon>Conexibacteraceae</taxon>
        <taxon>Conexibacter</taxon>
    </lineage>
</organism>
<dbReference type="InterPro" id="IPR050611">
    <property type="entry name" value="ABCF"/>
</dbReference>
<dbReference type="PROSITE" id="PS00211">
    <property type="entry name" value="ABC_TRANSPORTER_1"/>
    <property type="match status" value="1"/>
</dbReference>
<reference evidence="7" key="1">
    <citation type="submission" date="2023-07" db="EMBL/GenBank/DDBJ databases">
        <title>Conexibacter stalactiti sp. nov., isolated from stalactites in a lava cave and emended description of the genus Conexibacter.</title>
        <authorList>
            <person name="Lee S.D."/>
        </authorList>
    </citation>
    <scope>NUCLEOTIDE SEQUENCE [LARGE SCALE GENOMIC DNA]</scope>
    <source>
        <strain evidence="7">KCTC 39840</strain>
    </source>
</reference>
<comment type="caution">
    <text evidence="6">The sequence shown here is derived from an EMBL/GenBank/DDBJ whole genome shotgun (WGS) entry which is preliminary data.</text>
</comment>
<evidence type="ECO:0000256" key="4">
    <source>
        <dbReference type="SAM" id="MobiDB-lite"/>
    </source>
</evidence>
<feature type="domain" description="ABC transporter" evidence="5">
    <location>
        <begin position="382"/>
        <end position="596"/>
    </location>
</feature>
<keyword evidence="2" id="KW-0547">Nucleotide-binding</keyword>
<keyword evidence="7" id="KW-1185">Reference proteome</keyword>
<keyword evidence="3 6" id="KW-0067">ATP-binding</keyword>
<feature type="region of interest" description="Disordered" evidence="4">
    <location>
        <begin position="475"/>
        <end position="496"/>
    </location>
</feature>
<dbReference type="SMART" id="SM00382">
    <property type="entry name" value="AAA"/>
    <property type="match status" value="2"/>
</dbReference>
<dbReference type="Gene3D" id="3.40.50.300">
    <property type="entry name" value="P-loop containing nucleotide triphosphate hydrolases"/>
    <property type="match status" value="2"/>
</dbReference>
<dbReference type="Proteomes" id="UP001284601">
    <property type="component" value="Unassembled WGS sequence"/>
</dbReference>
<dbReference type="PROSITE" id="PS50893">
    <property type="entry name" value="ABC_TRANSPORTER_2"/>
    <property type="match status" value="2"/>
</dbReference>
<feature type="region of interest" description="Disordered" evidence="4">
    <location>
        <begin position="321"/>
        <end position="344"/>
    </location>
</feature>
<feature type="domain" description="ABC transporter" evidence="5">
    <location>
        <begin position="31"/>
        <end position="299"/>
    </location>
</feature>
<name>A0ABU4HKL8_9ACTN</name>
<dbReference type="InterPro" id="IPR017871">
    <property type="entry name" value="ABC_transporter-like_CS"/>
</dbReference>
<gene>
    <name evidence="6" type="ORF">R7226_05830</name>
</gene>
<dbReference type="RefSeq" id="WP_318596102.1">
    <property type="nucleotide sequence ID" value="NZ_JAWSTH010000009.1"/>
</dbReference>
<feature type="compositionally biased region" description="Low complexity" evidence="4">
    <location>
        <begin position="329"/>
        <end position="342"/>
    </location>
</feature>
<dbReference type="InterPro" id="IPR003439">
    <property type="entry name" value="ABC_transporter-like_ATP-bd"/>
</dbReference>
<keyword evidence="1" id="KW-0677">Repeat</keyword>
<evidence type="ECO:0000313" key="7">
    <source>
        <dbReference type="Proteomes" id="UP001284601"/>
    </source>
</evidence>
<proteinExistence type="predicted"/>
<dbReference type="PANTHER" id="PTHR19211">
    <property type="entry name" value="ATP-BINDING TRANSPORT PROTEIN-RELATED"/>
    <property type="match status" value="1"/>
</dbReference>
<dbReference type="GO" id="GO:0005524">
    <property type="term" value="F:ATP binding"/>
    <property type="evidence" value="ECO:0007669"/>
    <property type="project" value="UniProtKB-KW"/>
</dbReference>
<evidence type="ECO:0000256" key="1">
    <source>
        <dbReference type="ARBA" id="ARBA00022737"/>
    </source>
</evidence>
<evidence type="ECO:0000256" key="2">
    <source>
        <dbReference type="ARBA" id="ARBA00022741"/>
    </source>
</evidence>
<dbReference type="PANTHER" id="PTHR19211:SF14">
    <property type="entry name" value="ATP-BINDING CASSETTE SUB-FAMILY F MEMBER 1"/>
    <property type="match status" value="1"/>
</dbReference>
<dbReference type="InterPro" id="IPR003593">
    <property type="entry name" value="AAA+_ATPase"/>
</dbReference>
<feature type="region of interest" description="Disordered" evidence="4">
    <location>
        <begin position="1"/>
        <end position="23"/>
    </location>
</feature>
<dbReference type="EMBL" id="JAWSTH010000009">
    <property type="protein sequence ID" value="MDW5593843.1"/>
    <property type="molecule type" value="Genomic_DNA"/>
</dbReference>
<accession>A0ABU4HKL8</accession>
<dbReference type="SUPFAM" id="SSF52540">
    <property type="entry name" value="P-loop containing nucleoside triphosphate hydrolases"/>
    <property type="match status" value="2"/>
</dbReference>
<evidence type="ECO:0000313" key="6">
    <source>
        <dbReference type="EMBL" id="MDW5593843.1"/>
    </source>
</evidence>
<evidence type="ECO:0000256" key="3">
    <source>
        <dbReference type="ARBA" id="ARBA00022840"/>
    </source>
</evidence>
<dbReference type="InterPro" id="IPR027417">
    <property type="entry name" value="P-loop_NTPase"/>
</dbReference>
<sequence length="596" mass="62521">MGEKATTPAERGRDTPASAPLGRVERRSAHLAARDLRKGFGEGPVLDGISLTVAAGQRLAIIGDNGAGKSTLLRLLAGTLEPDGGTVTCTTARMLVAQELTAAVDATVATVRDDALRPALDALAELDGATAALGGDSRAVVADATNGANGAGGDDVAERYAAALATAEQVGAWDAERRLDDALAGFGAAFPAATPLRRLSPGQRYRLRLACALHNPAGAVLLDEPSNHLDDDALDRLALRLQQHGGIVVLVTHDRWLLDAVATAMLDLDPTADGSGVLFGGSFAEFRATRATTLRRWREHHQRGIEQEKRLADQLSSAQARARESWRPGAAAAGHGRASRAGNTVAALRRRLEEARAKRGPGPPEPLRFGLPQLAADDEEPLLSADGLRYRGRLTLPPEPPLVLRAGGRLLVRGPNGAGKSTLLALLAGRLEPDGGTLARHPGLRVGLFAQEDDLDPSDTPLALLARAADESREADAARAAADAGETEPDAGDEPDLDAIREAARATGLLTDADLERPVGHLSVGQRRRAVLAEVLLRRPSLLLLDEPTNHLSVTLVDELTAALVDTPAAVVLVTHDRTLLTAVEQWPVLRVGAPA</sequence>
<feature type="compositionally biased region" description="Acidic residues" evidence="4">
    <location>
        <begin position="485"/>
        <end position="496"/>
    </location>
</feature>
<dbReference type="Pfam" id="PF00005">
    <property type="entry name" value="ABC_tran"/>
    <property type="match status" value="2"/>
</dbReference>
<protein>
    <submittedName>
        <fullName evidence="6">ATP-binding cassette domain-containing protein</fullName>
    </submittedName>
</protein>